<dbReference type="InterPro" id="IPR027417">
    <property type="entry name" value="P-loop_NTPase"/>
</dbReference>
<evidence type="ECO:0000259" key="3">
    <source>
        <dbReference type="Pfam" id="PF13166"/>
    </source>
</evidence>
<name>A0AAU8BKX3_9VIBR</name>
<keyword evidence="1" id="KW-0547">Nucleotide-binding</keyword>
<dbReference type="InterPro" id="IPR017871">
    <property type="entry name" value="ABC_transporter-like_CS"/>
</dbReference>
<dbReference type="EMBL" id="CP115920">
    <property type="protein sequence ID" value="XCD17008.1"/>
    <property type="molecule type" value="Genomic_DNA"/>
</dbReference>
<dbReference type="RefSeq" id="WP_353498228.1">
    <property type="nucleotide sequence ID" value="NZ_CP115920.1"/>
</dbReference>
<sequence>MADLNAKKFGILEKKHSFVRISPIESHFMQLAAIVASLDTELCMGFNMLIDITNCNNIDSASLEIEKGKLNIKFAPNGTGKSTIAKALISNNDEDKLSELMPFKLRTDNPDELKPQVTVTEELNTVMCFNEDYVSQFTFQSDELLSNSFDIFIRNEAYVETEKEIEEIVNNIKTLFLDNVELDTLIANLKELGAAFKLTKKGISKASTGMKGLSSGNKIEHIPAGLEVYQPFIRSSSNVNWIDWQTKGQKEFSEISNCCPFCSSDTQEKKEQIEKVGKEYDKTVIKNLVGIIAVIEKLGDYLSDDTKEKLTVITSLPNGLGKEHEQFLSDIKNQIDNLLEKLELLKKLNGFDFKQGEKVNEKLISYKLDLQFFAIIDSEKTQAAIVSINDSIDDVSKQAGKLQGKISMQRAGMQKLISKHQTDINNFLSYAGYKYAVEISGEDDQSQLKLRHIDYNDFVSGGDQHLSFGERNAFAIVLFMYECLAKKPDLIVLDDPISSFDKNKKYAILEMLFRRKSKECLQGDTVLMLTHDVEPIIDTVKAVSDQFNNTVRASFLKFTQGELYEQSITKADIKTFSQICSGVIDKECDVILKLIYLRRNYEILDDKEDAYQVLSNLFHLREVPVDKRESIVGEEYPEMDEEKFDLGCSTIASRITDFDYAATLERLKNQVALKEIYEGCGNGYEKLQVFRLFNMDVKNSVIRKFINETYHIENEYICQLDPSEFDLIPEYVRIECDKYLEI</sequence>
<dbReference type="InterPro" id="IPR026866">
    <property type="entry name" value="CR006_AAA"/>
</dbReference>
<proteinExistence type="predicted"/>
<dbReference type="KEGG" id="vck:PG915_05625"/>
<dbReference type="GO" id="GO:0016887">
    <property type="term" value="F:ATP hydrolysis activity"/>
    <property type="evidence" value="ECO:0007669"/>
    <property type="project" value="InterPro"/>
</dbReference>
<evidence type="ECO:0000256" key="1">
    <source>
        <dbReference type="ARBA" id="ARBA00022741"/>
    </source>
</evidence>
<dbReference type="Pfam" id="PF13166">
    <property type="entry name" value="AAA_13"/>
    <property type="match status" value="1"/>
</dbReference>
<feature type="domain" description="Protein CR006 P-loop" evidence="3">
    <location>
        <begin position="379"/>
        <end position="534"/>
    </location>
</feature>
<organism evidence="4">
    <name type="scientific">Vibrio chaetopteri</name>
    <dbReference type="NCBI Taxonomy" id="3016528"/>
    <lineage>
        <taxon>Bacteria</taxon>
        <taxon>Pseudomonadati</taxon>
        <taxon>Pseudomonadota</taxon>
        <taxon>Gammaproteobacteria</taxon>
        <taxon>Vibrionales</taxon>
        <taxon>Vibrionaceae</taxon>
        <taxon>Vibrio</taxon>
    </lineage>
</organism>
<dbReference type="PROSITE" id="PS00211">
    <property type="entry name" value="ABC_TRANSPORTER_1"/>
    <property type="match status" value="1"/>
</dbReference>
<accession>A0AAU8BKX3</accession>
<gene>
    <name evidence="4" type="ORF">PG915_05625</name>
</gene>
<dbReference type="AlphaFoldDB" id="A0AAU8BKX3"/>
<reference evidence="4" key="1">
    <citation type="submission" date="2023-01" db="EMBL/GenBank/DDBJ databases">
        <title>Vibrio sp. CB1-14 genome sequencing.</title>
        <authorList>
            <person name="Otstavnykh N."/>
            <person name="Isaeva M."/>
            <person name="Meleshko D."/>
        </authorList>
    </citation>
    <scope>NUCLEOTIDE SEQUENCE</scope>
    <source>
        <strain evidence="4">CB1-14</strain>
    </source>
</reference>
<dbReference type="SUPFAM" id="SSF52540">
    <property type="entry name" value="P-loop containing nucleoside triphosphate hydrolases"/>
    <property type="match status" value="1"/>
</dbReference>
<protein>
    <submittedName>
        <fullName evidence="4">AAA family ATPase</fullName>
    </submittedName>
</protein>
<evidence type="ECO:0000256" key="2">
    <source>
        <dbReference type="ARBA" id="ARBA00022840"/>
    </source>
</evidence>
<dbReference type="GO" id="GO:0005524">
    <property type="term" value="F:ATP binding"/>
    <property type="evidence" value="ECO:0007669"/>
    <property type="project" value="UniProtKB-KW"/>
</dbReference>
<keyword evidence="2" id="KW-0067">ATP-binding</keyword>
<evidence type="ECO:0000313" key="4">
    <source>
        <dbReference type="EMBL" id="XCD17008.1"/>
    </source>
</evidence>
<dbReference type="Gene3D" id="3.40.50.300">
    <property type="entry name" value="P-loop containing nucleotide triphosphate hydrolases"/>
    <property type="match status" value="1"/>
</dbReference>